<dbReference type="PANTHER" id="PTHR13634">
    <property type="entry name" value="RIBOSOME BIOGENESIS PROTEIN BRIX"/>
    <property type="match status" value="1"/>
</dbReference>
<keyword evidence="4" id="KW-0539">Nucleus</keyword>
<dbReference type="GO" id="GO:0019843">
    <property type="term" value="F:rRNA binding"/>
    <property type="evidence" value="ECO:0007669"/>
    <property type="project" value="InterPro"/>
</dbReference>
<dbReference type="GO" id="GO:0006364">
    <property type="term" value="P:rRNA processing"/>
    <property type="evidence" value="ECO:0007669"/>
    <property type="project" value="InterPro"/>
</dbReference>
<evidence type="ECO:0000256" key="2">
    <source>
        <dbReference type="ARBA" id="ARBA00006369"/>
    </source>
</evidence>
<organism evidence="7 8">
    <name type="scientific">Eimeria mitis</name>
    <dbReference type="NCBI Taxonomy" id="44415"/>
    <lineage>
        <taxon>Eukaryota</taxon>
        <taxon>Sar</taxon>
        <taxon>Alveolata</taxon>
        <taxon>Apicomplexa</taxon>
        <taxon>Conoidasida</taxon>
        <taxon>Coccidia</taxon>
        <taxon>Eucoccidiorida</taxon>
        <taxon>Eimeriorina</taxon>
        <taxon>Eimeriidae</taxon>
        <taxon>Eimeria</taxon>
    </lineage>
</organism>
<feature type="domain" description="Brix" evidence="6">
    <location>
        <begin position="214"/>
        <end position="434"/>
    </location>
</feature>
<dbReference type="OrthoDB" id="1638493at2759"/>
<accession>U6KGY8</accession>
<dbReference type="PANTHER" id="PTHR13634:SF0">
    <property type="entry name" value="RIBOSOME BIOGENESIS PROTEIN BRX1 HOMOLOG"/>
    <property type="match status" value="1"/>
</dbReference>
<evidence type="ECO:0000256" key="1">
    <source>
        <dbReference type="ARBA" id="ARBA00004604"/>
    </source>
</evidence>
<feature type="region of interest" description="Disordered" evidence="5">
    <location>
        <begin position="1"/>
        <end position="141"/>
    </location>
</feature>
<reference evidence="7" key="1">
    <citation type="submission" date="2013-10" db="EMBL/GenBank/DDBJ databases">
        <title>Genomic analysis of the causative agents of coccidiosis in chickens.</title>
        <authorList>
            <person name="Reid A.J."/>
            <person name="Blake D."/>
            <person name="Billington K."/>
            <person name="Browne H."/>
            <person name="Dunn M."/>
            <person name="Hung S."/>
            <person name="Kawahara F."/>
            <person name="Miranda-Saavedra D."/>
            <person name="Mourier T."/>
            <person name="Nagra H."/>
            <person name="Otto T.D."/>
            <person name="Rawlings N."/>
            <person name="Sanchez A."/>
            <person name="Sanders M."/>
            <person name="Subramaniam C."/>
            <person name="Tay Y."/>
            <person name="Dear P."/>
            <person name="Doerig C."/>
            <person name="Gruber A."/>
            <person name="Parkinson J."/>
            <person name="Shirley M."/>
            <person name="Wan K.L."/>
            <person name="Berriman M."/>
            <person name="Tomley F."/>
            <person name="Pain A."/>
        </authorList>
    </citation>
    <scope>NUCLEOTIDE SEQUENCE [LARGE SCALE GENOMIC DNA]</scope>
    <source>
        <strain evidence="7">Houghton</strain>
    </source>
</reference>
<feature type="compositionally biased region" description="Low complexity" evidence="5">
    <location>
        <begin position="86"/>
        <end position="99"/>
    </location>
</feature>
<comment type="subcellular location">
    <subcellularLocation>
        <location evidence="1">Nucleus</location>
        <location evidence="1">Nucleolus</location>
    </subcellularLocation>
</comment>
<dbReference type="RefSeq" id="XP_013358095.1">
    <property type="nucleotide sequence ID" value="XM_013502641.1"/>
</dbReference>
<dbReference type="GO" id="GO:0000027">
    <property type="term" value="P:ribosomal large subunit assembly"/>
    <property type="evidence" value="ECO:0007669"/>
    <property type="project" value="TreeGrafter"/>
</dbReference>
<dbReference type="GeneID" id="25381978"/>
<comment type="similarity">
    <text evidence="2">Belongs to the BRX1 family.</text>
</comment>
<protein>
    <submittedName>
        <fullName evidence="7">Ribosome biogenesis protein brix, putative</fullName>
    </submittedName>
</protein>
<evidence type="ECO:0000256" key="3">
    <source>
        <dbReference type="ARBA" id="ARBA00022517"/>
    </source>
</evidence>
<reference evidence="7" key="2">
    <citation type="submission" date="2013-10" db="EMBL/GenBank/DDBJ databases">
        <authorList>
            <person name="Aslett M."/>
        </authorList>
    </citation>
    <scope>NUCLEOTIDE SEQUENCE [LARGE SCALE GENOMIC DNA]</scope>
    <source>
        <strain evidence="7">Houghton</strain>
    </source>
</reference>
<evidence type="ECO:0000256" key="4">
    <source>
        <dbReference type="ARBA" id="ARBA00023242"/>
    </source>
</evidence>
<evidence type="ECO:0000256" key="5">
    <source>
        <dbReference type="SAM" id="MobiDB-lite"/>
    </source>
</evidence>
<sequence length="480" mass="53068">MGRKETVTAPAGVATAGTDATTLAGRASNGAASKRAAADATPGRDDGAAQGMLTEQLKQRKKPRLQHRKEQLQLHLTRTRPEQKQEQYQQKTKLQQHGQPAQKPQLNRQLMKKQEQRQSRHYKRQELLMDECGEDRSVTDDDFSAERAEIPEVGAAADPPASAASDSALTGTATLDGAAEGDRAAAIDAAAAADPYLLEDADYLRRETRWLNRQRVLLLGSRGISARSRHLIEDFKKLLPHHKSEASIDPKRSFPLTFVAFSLARSVGEAGTKLLSFPGTGCLSRCNSVVYLEQRKNDALLHVVKVPLGPTFIARLMNVETLNEVRLSGNCLLHSRPLLIFGAEFDKEPHFRVLKELFMQVFGTPRNHPKSKPFFDHAMSFFVTDNRIWFRHYQIAPLVMGEGGDANNPHRQTFIEIGPRFVLDPVKILEGSFCGKTLWRNGEFVRTRDVIAETAATSGSFGLRKAAGTKGKAKGTSVNT</sequence>
<proteinExistence type="inferred from homology"/>
<gene>
    <name evidence="7" type="ORF">EMH_0075010</name>
</gene>
<dbReference type="EMBL" id="HG688619">
    <property type="protein sequence ID" value="CDJ35517.1"/>
    <property type="molecule type" value="Genomic_DNA"/>
</dbReference>
<dbReference type="PROSITE" id="PS50833">
    <property type="entry name" value="BRIX"/>
    <property type="match status" value="1"/>
</dbReference>
<dbReference type="AlphaFoldDB" id="U6KGY8"/>
<evidence type="ECO:0000259" key="6">
    <source>
        <dbReference type="PROSITE" id="PS50833"/>
    </source>
</evidence>
<feature type="compositionally biased region" description="Low complexity" evidence="5">
    <location>
        <begin position="7"/>
        <end position="40"/>
    </location>
</feature>
<name>U6KGY8_9EIME</name>
<keyword evidence="3" id="KW-0690">Ribosome biogenesis</keyword>
<dbReference type="InterPro" id="IPR007109">
    <property type="entry name" value="Brix"/>
</dbReference>
<evidence type="ECO:0000313" key="7">
    <source>
        <dbReference type="EMBL" id="CDJ35517.1"/>
    </source>
</evidence>
<keyword evidence="8" id="KW-1185">Reference proteome</keyword>
<dbReference type="GO" id="GO:0005730">
    <property type="term" value="C:nucleolus"/>
    <property type="evidence" value="ECO:0007669"/>
    <property type="project" value="UniProtKB-SubCell"/>
</dbReference>
<dbReference type="SUPFAM" id="SSF52954">
    <property type="entry name" value="Class II aaRS ABD-related"/>
    <property type="match status" value="1"/>
</dbReference>
<dbReference type="VEuPathDB" id="ToxoDB:EMH_0075010"/>
<dbReference type="Proteomes" id="UP000030744">
    <property type="component" value="Unassembled WGS sequence"/>
</dbReference>
<evidence type="ECO:0000313" key="8">
    <source>
        <dbReference type="Proteomes" id="UP000030744"/>
    </source>
</evidence>
<dbReference type="SMART" id="SM00879">
    <property type="entry name" value="Brix"/>
    <property type="match status" value="1"/>
</dbReference>
<dbReference type="InterPro" id="IPR026532">
    <property type="entry name" value="BRX1"/>
</dbReference>
<dbReference type="Pfam" id="PF04427">
    <property type="entry name" value="Brix"/>
    <property type="match status" value="1"/>
</dbReference>